<evidence type="ECO:0000313" key="2">
    <source>
        <dbReference type="Proteomes" id="UP000317663"/>
    </source>
</evidence>
<name>A0A502GP09_9GAMM</name>
<dbReference type="Proteomes" id="UP000317663">
    <property type="component" value="Unassembled WGS sequence"/>
</dbReference>
<organism evidence="1 2">
    <name type="scientific">Ewingella americana</name>
    <dbReference type="NCBI Taxonomy" id="41202"/>
    <lineage>
        <taxon>Bacteria</taxon>
        <taxon>Pseudomonadati</taxon>
        <taxon>Pseudomonadota</taxon>
        <taxon>Gammaproteobacteria</taxon>
        <taxon>Enterobacterales</taxon>
        <taxon>Yersiniaceae</taxon>
        <taxon>Ewingella</taxon>
    </lineage>
</organism>
<dbReference type="AlphaFoldDB" id="A0A502GP09"/>
<comment type="caution">
    <text evidence="1">The sequence shown here is derived from an EMBL/GenBank/DDBJ whole genome shotgun (WGS) entry which is preliminary data.</text>
</comment>
<keyword evidence="2" id="KW-1185">Reference proteome</keyword>
<proteinExistence type="predicted"/>
<sequence>MLQNMAEWGAPEPVDKSDLYFEHKRSLWAPLARTVAGSLHLQATVLTNCCKAEIQGVVT</sequence>
<protein>
    <submittedName>
        <fullName evidence="1">Uncharacterized protein</fullName>
    </submittedName>
</protein>
<reference evidence="1 2" key="1">
    <citation type="journal article" date="2019" name="Environ. Microbiol.">
        <title>Species interactions and distinct microbial communities in high Arctic permafrost affected cryosols are associated with the CH4 and CO2 gas fluxes.</title>
        <authorList>
            <person name="Altshuler I."/>
            <person name="Hamel J."/>
            <person name="Turney S."/>
            <person name="Magnuson E."/>
            <person name="Levesque R."/>
            <person name="Greer C."/>
            <person name="Whyte L.G."/>
        </authorList>
    </citation>
    <scope>NUCLEOTIDE SEQUENCE [LARGE SCALE GENOMIC DNA]</scope>
    <source>
        <strain evidence="1 2">E4</strain>
    </source>
</reference>
<gene>
    <name evidence="1" type="ORF">EAH77_04375</name>
</gene>
<accession>A0A502GP09</accession>
<evidence type="ECO:0000313" key="1">
    <source>
        <dbReference type="EMBL" id="TPG64067.1"/>
    </source>
</evidence>
<dbReference type="EMBL" id="RCZD01000002">
    <property type="protein sequence ID" value="TPG64067.1"/>
    <property type="molecule type" value="Genomic_DNA"/>
</dbReference>